<dbReference type="GO" id="GO:0006879">
    <property type="term" value="P:intracellular iron ion homeostasis"/>
    <property type="evidence" value="ECO:0007669"/>
    <property type="project" value="UniProtKB-KW"/>
</dbReference>
<evidence type="ECO:0000256" key="1">
    <source>
        <dbReference type="ARBA" id="ARBA00022434"/>
    </source>
</evidence>
<dbReference type="AlphaFoldDB" id="A0A3S3QSV2"/>
<dbReference type="Proteomes" id="UP000287563">
    <property type="component" value="Unassembled WGS sequence"/>
</dbReference>
<dbReference type="InterPro" id="IPR009078">
    <property type="entry name" value="Ferritin-like_SF"/>
</dbReference>
<proteinExistence type="predicted"/>
<dbReference type="CDD" id="cd00657">
    <property type="entry name" value="Ferritin_like"/>
    <property type="match status" value="1"/>
</dbReference>
<name>A0A3S3QSV2_9GAMM</name>
<gene>
    <name evidence="4" type="ORF">EDI28_09360</name>
</gene>
<dbReference type="InterPro" id="IPR012347">
    <property type="entry name" value="Ferritin-like"/>
</dbReference>
<dbReference type="GO" id="GO:0004322">
    <property type="term" value="F:ferroxidase activity"/>
    <property type="evidence" value="ECO:0007669"/>
    <property type="project" value="TreeGrafter"/>
</dbReference>
<dbReference type="GO" id="GO:0005829">
    <property type="term" value="C:cytosol"/>
    <property type="evidence" value="ECO:0007669"/>
    <property type="project" value="TreeGrafter"/>
</dbReference>
<keyword evidence="2" id="KW-0408">Iron</keyword>
<dbReference type="EMBL" id="RJLM01000003">
    <property type="protein sequence ID" value="RWX55558.1"/>
    <property type="molecule type" value="Genomic_DNA"/>
</dbReference>
<keyword evidence="1" id="KW-0409">Iron storage</keyword>
<feature type="domain" description="Ferritin-like diiron" evidence="3">
    <location>
        <begin position="3"/>
        <end position="147"/>
    </location>
</feature>
<dbReference type="Gene3D" id="1.20.1260.10">
    <property type="match status" value="1"/>
</dbReference>
<dbReference type="GO" id="GO:0020037">
    <property type="term" value="F:heme binding"/>
    <property type="evidence" value="ECO:0007669"/>
    <property type="project" value="TreeGrafter"/>
</dbReference>
<reference evidence="4 5" key="1">
    <citation type="submission" date="2018-11" db="EMBL/GenBank/DDBJ databases">
        <title>Photobacterium sp. BEI247 sp. nov., a marine bacterium isolated from Yongle Blue Hole in the South China Sea.</title>
        <authorList>
            <person name="Wang X."/>
        </authorList>
    </citation>
    <scope>NUCLEOTIDE SEQUENCE [LARGE SCALE GENOMIC DNA]</scope>
    <source>
        <strain evidence="5">BEI247</strain>
    </source>
</reference>
<evidence type="ECO:0000313" key="5">
    <source>
        <dbReference type="Proteomes" id="UP000287563"/>
    </source>
</evidence>
<dbReference type="SUPFAM" id="SSF47240">
    <property type="entry name" value="Ferritin-like"/>
    <property type="match status" value="1"/>
</dbReference>
<dbReference type="PROSITE" id="PS50905">
    <property type="entry name" value="FERRITIN_LIKE"/>
    <property type="match status" value="1"/>
</dbReference>
<accession>A0A3S3QSV2</accession>
<dbReference type="Pfam" id="PF00210">
    <property type="entry name" value="Ferritin"/>
    <property type="match status" value="1"/>
</dbReference>
<dbReference type="PANTHER" id="PTHR30295">
    <property type="entry name" value="BACTERIOFERRITIN"/>
    <property type="match status" value="1"/>
</dbReference>
<evidence type="ECO:0000259" key="3">
    <source>
        <dbReference type="PROSITE" id="PS50905"/>
    </source>
</evidence>
<comment type="caution">
    <text evidence="4">The sequence shown here is derived from an EMBL/GenBank/DDBJ whole genome shotgun (WGS) entry which is preliminary data.</text>
</comment>
<dbReference type="InterPro" id="IPR008331">
    <property type="entry name" value="Ferritin_DPS_dom"/>
</dbReference>
<evidence type="ECO:0000256" key="2">
    <source>
        <dbReference type="ARBA" id="ARBA00023004"/>
    </source>
</evidence>
<protein>
    <submittedName>
        <fullName evidence="4">Bacterioferritin</fullName>
    </submittedName>
</protein>
<dbReference type="OrthoDB" id="9796683at2"/>
<dbReference type="InterPro" id="IPR009040">
    <property type="entry name" value="Ferritin-like_diiron"/>
</dbReference>
<keyword evidence="5" id="KW-1185">Reference proteome</keyword>
<dbReference type="GO" id="GO:0008199">
    <property type="term" value="F:ferric iron binding"/>
    <property type="evidence" value="ECO:0007669"/>
    <property type="project" value="InterPro"/>
</dbReference>
<sequence>MNDSEKQQVIDLLNNIMEVELAGVVRYTHYSLMVFGYNRIPIVSWLKGNANEGLTHAHKAGEMVTLLGGHPSLKVGPLLETRKHDIGDILRESLDHEKSALALYYKLLHLAEGESVLLEEYAREMIAQEELHLDEVDKMLRKPGDVKPFHS</sequence>
<organism evidence="4 5">
    <name type="scientific">Photobacterium chitinilyticum</name>
    <dbReference type="NCBI Taxonomy" id="2485123"/>
    <lineage>
        <taxon>Bacteria</taxon>
        <taxon>Pseudomonadati</taxon>
        <taxon>Pseudomonadota</taxon>
        <taxon>Gammaproteobacteria</taxon>
        <taxon>Vibrionales</taxon>
        <taxon>Vibrionaceae</taxon>
        <taxon>Photobacterium</taxon>
    </lineage>
</organism>
<dbReference type="PANTHER" id="PTHR30295:SF0">
    <property type="entry name" value="BACTERIOFERRITIN"/>
    <property type="match status" value="1"/>
</dbReference>
<evidence type="ECO:0000313" key="4">
    <source>
        <dbReference type="EMBL" id="RWX55558.1"/>
    </source>
</evidence>